<name>A0A4Y7R8N4_9FIRM</name>
<gene>
    <name evidence="1" type="ORF">Psch_03806</name>
</gene>
<keyword evidence="2" id="KW-1185">Reference proteome</keyword>
<dbReference type="AlphaFoldDB" id="A0A4Y7R8N4"/>
<dbReference type="EMBL" id="QFGA01000003">
    <property type="protein sequence ID" value="TEB05043.1"/>
    <property type="molecule type" value="Genomic_DNA"/>
</dbReference>
<evidence type="ECO:0000313" key="2">
    <source>
        <dbReference type="Proteomes" id="UP000298324"/>
    </source>
</evidence>
<proteinExistence type="predicted"/>
<protein>
    <submittedName>
        <fullName evidence="1">Uncharacterized protein</fullName>
    </submittedName>
</protein>
<sequence length="69" mass="8101">MGISKKKHLTLQEVCDMLEVREALKWEKITEEVKIVMMTSMDKDLMEAARAIVDKVKQYTELKFERGLL</sequence>
<dbReference type="RefSeq" id="WP_190259306.1">
    <property type="nucleotide sequence ID" value="NZ_QFGA01000003.1"/>
</dbReference>
<accession>A0A4Y7R8N4</accession>
<reference evidence="1 2" key="1">
    <citation type="journal article" date="2018" name="Environ. Microbiol.">
        <title>Novel energy conservation strategies and behaviour of Pelotomaculum schinkii driving syntrophic propionate catabolism.</title>
        <authorList>
            <person name="Hidalgo-Ahumada C.A.P."/>
            <person name="Nobu M.K."/>
            <person name="Narihiro T."/>
            <person name="Tamaki H."/>
            <person name="Liu W.T."/>
            <person name="Kamagata Y."/>
            <person name="Stams A.J.M."/>
            <person name="Imachi H."/>
            <person name="Sousa D.Z."/>
        </authorList>
    </citation>
    <scope>NUCLEOTIDE SEQUENCE [LARGE SCALE GENOMIC DNA]</scope>
    <source>
        <strain evidence="1 2">HH</strain>
    </source>
</reference>
<evidence type="ECO:0000313" key="1">
    <source>
        <dbReference type="EMBL" id="TEB05043.1"/>
    </source>
</evidence>
<comment type="caution">
    <text evidence="1">The sequence shown here is derived from an EMBL/GenBank/DDBJ whole genome shotgun (WGS) entry which is preliminary data.</text>
</comment>
<organism evidence="1 2">
    <name type="scientific">Pelotomaculum schinkii</name>
    <dbReference type="NCBI Taxonomy" id="78350"/>
    <lineage>
        <taxon>Bacteria</taxon>
        <taxon>Bacillati</taxon>
        <taxon>Bacillota</taxon>
        <taxon>Clostridia</taxon>
        <taxon>Eubacteriales</taxon>
        <taxon>Desulfotomaculaceae</taxon>
        <taxon>Pelotomaculum</taxon>
    </lineage>
</organism>
<dbReference type="Proteomes" id="UP000298324">
    <property type="component" value="Unassembled WGS sequence"/>
</dbReference>